<dbReference type="RefSeq" id="WP_136395217.1">
    <property type="nucleotide sequence ID" value="NZ_SSND01000003.1"/>
</dbReference>
<dbReference type="AlphaFoldDB" id="A0A4S3MPT9"/>
<dbReference type="OrthoDB" id="7876148at2"/>
<organism evidence="1 2">
    <name type="scientific">Aliigemmobacter aestuarii</name>
    <dbReference type="NCBI Taxonomy" id="1445661"/>
    <lineage>
        <taxon>Bacteria</taxon>
        <taxon>Pseudomonadati</taxon>
        <taxon>Pseudomonadota</taxon>
        <taxon>Alphaproteobacteria</taxon>
        <taxon>Rhodobacterales</taxon>
        <taxon>Paracoccaceae</taxon>
        <taxon>Aliigemmobacter</taxon>
    </lineage>
</organism>
<protein>
    <submittedName>
        <fullName evidence="1">Uncharacterized protein</fullName>
    </submittedName>
</protein>
<dbReference type="Proteomes" id="UP000309450">
    <property type="component" value="Unassembled WGS sequence"/>
</dbReference>
<evidence type="ECO:0000313" key="2">
    <source>
        <dbReference type="Proteomes" id="UP000309450"/>
    </source>
</evidence>
<keyword evidence="2" id="KW-1185">Reference proteome</keyword>
<gene>
    <name evidence="1" type="ORF">E7811_12830</name>
</gene>
<proteinExistence type="predicted"/>
<name>A0A4S3MPT9_9RHOB</name>
<sequence length="75" mass="8491">MTDDLADALATDVLAAMDEMGNDRFYDEVSKMLGSLSPSMQESFMTAIRVRLAERRGREFLNKRLADFRATKKNA</sequence>
<comment type="caution">
    <text evidence="1">The sequence shown here is derived from an EMBL/GenBank/DDBJ whole genome shotgun (WGS) entry which is preliminary data.</text>
</comment>
<evidence type="ECO:0000313" key="1">
    <source>
        <dbReference type="EMBL" id="THD83189.1"/>
    </source>
</evidence>
<dbReference type="EMBL" id="SSND01000003">
    <property type="protein sequence ID" value="THD83189.1"/>
    <property type="molecule type" value="Genomic_DNA"/>
</dbReference>
<reference evidence="1 2" key="1">
    <citation type="submission" date="2019-04" db="EMBL/GenBank/DDBJ databases">
        <title>Draft genome sequence of Gemmobacter aestuarii sp. nov.</title>
        <authorList>
            <person name="Hameed A."/>
            <person name="Lin S.-Y."/>
            <person name="Shahina M."/>
            <person name="Lai W.-A."/>
            <person name="Young C.-C."/>
        </authorList>
    </citation>
    <scope>NUCLEOTIDE SEQUENCE [LARGE SCALE GENOMIC DNA]</scope>
    <source>
        <strain evidence="1 2">CC-PW-75</strain>
    </source>
</reference>
<accession>A0A4S3MPT9</accession>